<proteinExistence type="predicted"/>
<dbReference type="Proteomes" id="UP000886998">
    <property type="component" value="Unassembled WGS sequence"/>
</dbReference>
<accession>A0A8X6WTE5</accession>
<dbReference type="EMBL" id="BMAV01001497">
    <property type="protein sequence ID" value="GFY39681.1"/>
    <property type="molecule type" value="Genomic_DNA"/>
</dbReference>
<name>A0A8X6WTE5_9ARAC</name>
<feature type="compositionally biased region" description="Polar residues" evidence="1">
    <location>
        <begin position="67"/>
        <end position="78"/>
    </location>
</feature>
<protein>
    <submittedName>
        <fullName evidence="2">Uncharacterized protein</fullName>
    </submittedName>
</protein>
<feature type="compositionally biased region" description="Polar residues" evidence="1">
    <location>
        <begin position="88"/>
        <end position="97"/>
    </location>
</feature>
<feature type="region of interest" description="Disordered" evidence="1">
    <location>
        <begin position="67"/>
        <end position="103"/>
    </location>
</feature>
<evidence type="ECO:0000256" key="1">
    <source>
        <dbReference type="SAM" id="MobiDB-lite"/>
    </source>
</evidence>
<keyword evidence="3" id="KW-1185">Reference proteome</keyword>
<evidence type="ECO:0000313" key="2">
    <source>
        <dbReference type="EMBL" id="GFY39681.1"/>
    </source>
</evidence>
<reference evidence="2" key="1">
    <citation type="submission" date="2020-08" db="EMBL/GenBank/DDBJ databases">
        <title>Multicomponent nature underlies the extraordinary mechanical properties of spider dragline silk.</title>
        <authorList>
            <person name="Kono N."/>
            <person name="Nakamura H."/>
            <person name="Mori M."/>
            <person name="Yoshida Y."/>
            <person name="Ohtoshi R."/>
            <person name="Malay A.D."/>
            <person name="Moran D.A.P."/>
            <person name="Tomita M."/>
            <person name="Numata K."/>
            <person name="Arakawa K."/>
        </authorList>
    </citation>
    <scope>NUCLEOTIDE SEQUENCE</scope>
</reference>
<comment type="caution">
    <text evidence="2">The sequence shown here is derived from an EMBL/GenBank/DDBJ whole genome shotgun (WGS) entry which is preliminary data.</text>
</comment>
<sequence>MAKRTKRESAKSRVENRYCINCETYGHMANYSGCPKFPKPRKGSNTNTYTNTVNSIIRPGISYAEATNTSNSQKTQQMAPRDKRNPAVSVTNQANQSNIITPPIINNNNNGTLDLNFITTNYTRTFYAHPTDQQHTESPPTSSN</sequence>
<evidence type="ECO:0000313" key="3">
    <source>
        <dbReference type="Proteomes" id="UP000886998"/>
    </source>
</evidence>
<gene>
    <name evidence="2" type="ORF">TNIN_460831</name>
</gene>
<dbReference type="AlphaFoldDB" id="A0A8X6WTE5"/>
<organism evidence="2 3">
    <name type="scientific">Trichonephila inaurata madagascariensis</name>
    <dbReference type="NCBI Taxonomy" id="2747483"/>
    <lineage>
        <taxon>Eukaryota</taxon>
        <taxon>Metazoa</taxon>
        <taxon>Ecdysozoa</taxon>
        <taxon>Arthropoda</taxon>
        <taxon>Chelicerata</taxon>
        <taxon>Arachnida</taxon>
        <taxon>Araneae</taxon>
        <taxon>Araneomorphae</taxon>
        <taxon>Entelegynae</taxon>
        <taxon>Araneoidea</taxon>
        <taxon>Nephilidae</taxon>
        <taxon>Trichonephila</taxon>
        <taxon>Trichonephila inaurata</taxon>
    </lineage>
</organism>